<name>Q75AK3_EREGS</name>
<dbReference type="GeneID" id="4620162"/>
<keyword evidence="3" id="KW-0809">Transit peptide</keyword>
<dbReference type="HOGENOM" id="CLU_161486_0_0_1"/>
<dbReference type="AlphaFoldDB" id="Q75AK3"/>
<dbReference type="GO" id="GO:0005739">
    <property type="term" value="C:mitochondrion"/>
    <property type="evidence" value="ECO:0000318"/>
    <property type="project" value="GO_Central"/>
</dbReference>
<dbReference type="EMBL" id="AE016817">
    <property type="protein sequence ID" value="AAS51844.1"/>
    <property type="molecule type" value="Genomic_DNA"/>
</dbReference>
<keyword evidence="6" id="KW-1185">Reference proteome</keyword>
<comment type="similarity">
    <text evidence="2">Belongs to the PET117 family.</text>
</comment>
<evidence type="ECO:0000256" key="4">
    <source>
        <dbReference type="ARBA" id="ARBA00023128"/>
    </source>
</evidence>
<evidence type="ECO:0000313" key="5">
    <source>
        <dbReference type="EMBL" id="AAS51844.1"/>
    </source>
</evidence>
<dbReference type="InterPro" id="IPR031568">
    <property type="entry name" value="Pet117"/>
</dbReference>
<sequence>MLSQTVRAKHTTPMSRASKITLALCTAASAATVVTVHLVQEMERDALKQGPIKDALRTAEKRAERDADPEAARKKMLNASEHELQLELRRKYAAMQPLSGEVVTQDGDVVERR</sequence>
<gene>
    <name evidence="5" type="ORF">AGOS_ADL076W</name>
</gene>
<dbReference type="InParanoid" id="Q75AK3"/>
<dbReference type="OMA" id="VHYVQEL"/>
<dbReference type="GO" id="GO:0033617">
    <property type="term" value="P:mitochondrial respiratory chain complex IV assembly"/>
    <property type="evidence" value="ECO:0000318"/>
    <property type="project" value="GO_Central"/>
</dbReference>
<comment type="subcellular location">
    <subcellularLocation>
        <location evidence="1">Mitochondrion</location>
    </subcellularLocation>
</comment>
<evidence type="ECO:0000313" key="6">
    <source>
        <dbReference type="Proteomes" id="UP000000591"/>
    </source>
</evidence>
<dbReference type="PANTHER" id="PTHR28163:SF1">
    <property type="entry name" value="PROTEIN PET117 HOMOLOG, MITOCHONDRIAL"/>
    <property type="match status" value="1"/>
</dbReference>
<accession>Q75AK3</accession>
<dbReference type="PANTHER" id="PTHR28163">
    <property type="entry name" value="PROTEIN PET117 HOMOLOG, MITOCHONDRIAL"/>
    <property type="match status" value="1"/>
</dbReference>
<dbReference type="Proteomes" id="UP000000591">
    <property type="component" value="Chromosome IV"/>
</dbReference>
<dbReference type="RefSeq" id="NP_984020.1">
    <property type="nucleotide sequence ID" value="NM_209373.1"/>
</dbReference>
<dbReference type="eggNOG" id="ENOG502S49F">
    <property type="taxonomic scope" value="Eukaryota"/>
</dbReference>
<reference evidence="5 6" key="1">
    <citation type="journal article" date="2004" name="Science">
        <title>The Ashbya gossypii genome as a tool for mapping the ancient Saccharomyces cerevisiae genome.</title>
        <authorList>
            <person name="Dietrich F.S."/>
            <person name="Voegeli S."/>
            <person name="Brachat S."/>
            <person name="Lerch A."/>
            <person name="Gates K."/>
            <person name="Steiner S."/>
            <person name="Mohr C."/>
            <person name="Pohlmann R."/>
            <person name="Luedi P."/>
            <person name="Choi S."/>
            <person name="Wing R.A."/>
            <person name="Flavier A."/>
            <person name="Gaffney T.D."/>
            <person name="Philippsen P."/>
        </authorList>
    </citation>
    <scope>NUCLEOTIDE SEQUENCE [LARGE SCALE GENOMIC DNA]</scope>
    <source>
        <strain evidence="6">ATCC 10895 / CBS 109.51 / FGSC 9923 / NRRL Y-1056</strain>
    </source>
</reference>
<evidence type="ECO:0000256" key="1">
    <source>
        <dbReference type="ARBA" id="ARBA00004173"/>
    </source>
</evidence>
<keyword evidence="4" id="KW-0496">Mitochondrion</keyword>
<evidence type="ECO:0000256" key="2">
    <source>
        <dbReference type="ARBA" id="ARBA00008197"/>
    </source>
</evidence>
<evidence type="ECO:0000256" key="3">
    <source>
        <dbReference type="ARBA" id="ARBA00022946"/>
    </source>
</evidence>
<reference evidence="6" key="2">
    <citation type="journal article" date="2013" name="G3 (Bethesda)">
        <title>Genomes of Ashbya fungi isolated from insects reveal four mating-type loci, numerous translocations, lack of transposons, and distinct gene duplications.</title>
        <authorList>
            <person name="Dietrich F.S."/>
            <person name="Voegeli S."/>
            <person name="Kuo S."/>
            <person name="Philippsen P."/>
        </authorList>
    </citation>
    <scope>GENOME REANNOTATION</scope>
    <source>
        <strain evidence="6">ATCC 10895 / CBS 109.51 / FGSC 9923 / NRRL Y-1056</strain>
    </source>
</reference>
<proteinExistence type="inferred from homology"/>
<dbReference type="KEGG" id="ago:AGOS_ADL076W"/>
<dbReference type="Pfam" id="PF15786">
    <property type="entry name" value="PET117"/>
    <property type="match status" value="1"/>
</dbReference>
<dbReference type="FunCoup" id="Q75AK3">
    <property type="interactions" value="37"/>
</dbReference>
<organism evidence="5 6">
    <name type="scientific">Eremothecium gossypii (strain ATCC 10895 / CBS 109.51 / FGSC 9923 / NRRL Y-1056)</name>
    <name type="common">Yeast</name>
    <name type="synonym">Ashbya gossypii</name>
    <dbReference type="NCBI Taxonomy" id="284811"/>
    <lineage>
        <taxon>Eukaryota</taxon>
        <taxon>Fungi</taxon>
        <taxon>Dikarya</taxon>
        <taxon>Ascomycota</taxon>
        <taxon>Saccharomycotina</taxon>
        <taxon>Saccharomycetes</taxon>
        <taxon>Saccharomycetales</taxon>
        <taxon>Saccharomycetaceae</taxon>
        <taxon>Eremothecium</taxon>
    </lineage>
</organism>
<dbReference type="OrthoDB" id="76305at2759"/>
<dbReference type="STRING" id="284811.Q75AK3"/>
<protein>
    <submittedName>
        <fullName evidence="5">ADL076Wp</fullName>
    </submittedName>
</protein>